<gene>
    <name evidence="1" type="ORF">TM448B03170_0008</name>
</gene>
<reference evidence="1" key="1">
    <citation type="submission" date="2020-03" db="EMBL/GenBank/DDBJ databases">
        <title>The deep terrestrial virosphere.</title>
        <authorList>
            <person name="Holmfeldt K."/>
            <person name="Nilsson E."/>
            <person name="Simone D."/>
            <person name="Lopez-Fernandez M."/>
            <person name="Wu X."/>
            <person name="de Brujin I."/>
            <person name="Lundin D."/>
            <person name="Andersson A."/>
            <person name="Bertilsson S."/>
            <person name="Dopson M."/>
        </authorList>
    </citation>
    <scope>NUCLEOTIDE SEQUENCE</scope>
    <source>
        <strain evidence="1">TM448B03170</strain>
    </source>
</reference>
<organism evidence="1">
    <name type="scientific">viral metagenome</name>
    <dbReference type="NCBI Taxonomy" id="1070528"/>
    <lineage>
        <taxon>unclassified sequences</taxon>
        <taxon>metagenomes</taxon>
        <taxon>organismal metagenomes</taxon>
    </lineage>
</organism>
<sequence>MKPCSCIKNDCDYEPTAFFRHNMRKAKKIHTCYECLRKIQPGEKYEYAIAKQDGEIWSAKTCPDCLSMRDTFYDGCYYFGNIWDVLAEHIYEMNGEISEDCLVPLTPAARAHVCGIIEDYWERCLGEEEE</sequence>
<proteinExistence type="predicted"/>
<protein>
    <submittedName>
        <fullName evidence="1">Uncharacterized protein</fullName>
    </submittedName>
</protein>
<dbReference type="EMBL" id="MT144997">
    <property type="protein sequence ID" value="QJI02389.1"/>
    <property type="molecule type" value="Genomic_DNA"/>
</dbReference>
<dbReference type="AlphaFoldDB" id="A0A6M3XWN1"/>
<accession>A0A6M3XWN1</accession>
<name>A0A6M3XWN1_9ZZZZ</name>
<evidence type="ECO:0000313" key="1">
    <source>
        <dbReference type="EMBL" id="QJI02389.1"/>
    </source>
</evidence>